<feature type="region of interest" description="Disordered" evidence="1">
    <location>
        <begin position="135"/>
        <end position="156"/>
    </location>
</feature>
<dbReference type="EMBL" id="CAJMWT010003218">
    <property type="protein sequence ID" value="CAE6466516.1"/>
    <property type="molecule type" value="Genomic_DNA"/>
</dbReference>
<protein>
    <submittedName>
        <fullName evidence="2">Uncharacterized protein</fullName>
    </submittedName>
</protein>
<gene>
    <name evidence="2" type="ORF">RDB_LOCUS101793</name>
</gene>
<dbReference type="AlphaFoldDB" id="A0A8H3BXE7"/>
<sequence length="189" mass="21451">MPRFVSGLKPSRFSITQLSPFDTVQSSRQQTSSLSPEVRSLYRIFLRATSASVLHHSTATRCLRTRYRPVFEHYVGLHQAQATKKRLAGVIREWDERMDNTLSLLQNSAVSRGLPHKLTRSLSQLVHSRFLEHEHTLHPKYDPNRGATKPQPPTPTALLSDELHRMLEETTRLAEGTAGLVLGSTRTKF</sequence>
<accession>A0A8H3BXE7</accession>
<comment type="caution">
    <text evidence="2">The sequence shown here is derived from an EMBL/GenBank/DDBJ whole genome shotgun (WGS) entry which is preliminary data.</text>
</comment>
<proteinExistence type="predicted"/>
<evidence type="ECO:0000313" key="2">
    <source>
        <dbReference type="EMBL" id="CAE6466516.1"/>
    </source>
</evidence>
<evidence type="ECO:0000313" key="3">
    <source>
        <dbReference type="Proteomes" id="UP000663843"/>
    </source>
</evidence>
<name>A0A8H3BXE7_9AGAM</name>
<organism evidence="2 3">
    <name type="scientific">Rhizoctonia solani</name>
    <dbReference type="NCBI Taxonomy" id="456999"/>
    <lineage>
        <taxon>Eukaryota</taxon>
        <taxon>Fungi</taxon>
        <taxon>Dikarya</taxon>
        <taxon>Basidiomycota</taxon>
        <taxon>Agaricomycotina</taxon>
        <taxon>Agaricomycetes</taxon>
        <taxon>Cantharellales</taxon>
        <taxon>Ceratobasidiaceae</taxon>
        <taxon>Rhizoctonia</taxon>
    </lineage>
</organism>
<dbReference type="Proteomes" id="UP000663843">
    <property type="component" value="Unassembled WGS sequence"/>
</dbReference>
<evidence type="ECO:0000256" key="1">
    <source>
        <dbReference type="SAM" id="MobiDB-lite"/>
    </source>
</evidence>
<reference evidence="2" key="1">
    <citation type="submission" date="2021-01" db="EMBL/GenBank/DDBJ databases">
        <authorList>
            <person name="Kaushik A."/>
        </authorList>
    </citation>
    <scope>NUCLEOTIDE SEQUENCE</scope>
    <source>
        <strain evidence="2">AG2-2IIIB</strain>
    </source>
</reference>